<feature type="region of interest" description="Disordered" evidence="1">
    <location>
        <begin position="1"/>
        <end position="22"/>
    </location>
</feature>
<evidence type="ECO:0000256" key="1">
    <source>
        <dbReference type="SAM" id="MobiDB-lite"/>
    </source>
</evidence>
<organism evidence="2 3">
    <name type="scientific">Thermogemmatispora tikiterensis</name>
    <dbReference type="NCBI Taxonomy" id="1825093"/>
    <lineage>
        <taxon>Bacteria</taxon>
        <taxon>Bacillati</taxon>
        <taxon>Chloroflexota</taxon>
        <taxon>Ktedonobacteria</taxon>
        <taxon>Thermogemmatisporales</taxon>
        <taxon>Thermogemmatisporaceae</taxon>
        <taxon>Thermogemmatispora</taxon>
    </lineage>
</organism>
<reference evidence="2 3" key="1">
    <citation type="submission" date="2016-08" db="EMBL/GenBank/DDBJ databases">
        <title>Analysis of Carbohydrate Active Enzymes in Thermogemmatispora T81 Reveals Carbohydrate Degradation Ability.</title>
        <authorList>
            <person name="Tomazini A."/>
            <person name="Lal S."/>
            <person name="Stott M."/>
            <person name="Henrissat B."/>
            <person name="Polikarpov I."/>
            <person name="Sparling R."/>
            <person name="Levin D.B."/>
        </authorList>
    </citation>
    <scope>NUCLEOTIDE SEQUENCE [LARGE SCALE GENOMIC DNA]</scope>
    <source>
        <strain evidence="2 3">T81</strain>
    </source>
</reference>
<protein>
    <submittedName>
        <fullName evidence="2">Uncharacterized protein</fullName>
    </submittedName>
</protein>
<gene>
    <name evidence="2" type="ORF">A4R35_07080</name>
</gene>
<evidence type="ECO:0000313" key="2">
    <source>
        <dbReference type="EMBL" id="RAQ95293.1"/>
    </source>
</evidence>
<dbReference type="Proteomes" id="UP000248706">
    <property type="component" value="Unassembled WGS sequence"/>
</dbReference>
<evidence type="ECO:0000313" key="3">
    <source>
        <dbReference type="Proteomes" id="UP000248706"/>
    </source>
</evidence>
<dbReference type="EMBL" id="MCIF01000002">
    <property type="protein sequence ID" value="RAQ95293.1"/>
    <property type="molecule type" value="Genomic_DNA"/>
</dbReference>
<feature type="compositionally biased region" description="Basic and acidic residues" evidence="1">
    <location>
        <begin position="1"/>
        <end position="10"/>
    </location>
</feature>
<keyword evidence="3" id="KW-1185">Reference proteome</keyword>
<proteinExistence type="predicted"/>
<sequence length="75" mass="8146">MVKEDLEQKKKTGGSQTPALDRGRACRTLITAEASLLAGLREAREEQVGPELSIWLVSGRPTCEARGACRTTFAE</sequence>
<accession>A0A328VI04</accession>
<dbReference type="AlphaFoldDB" id="A0A328VI04"/>
<name>A0A328VI04_9CHLR</name>
<comment type="caution">
    <text evidence="2">The sequence shown here is derived from an EMBL/GenBank/DDBJ whole genome shotgun (WGS) entry which is preliminary data.</text>
</comment>